<comment type="similarity">
    <text evidence="1">Belongs to the sulfatase family.</text>
</comment>
<dbReference type="Proteomes" id="UP000759131">
    <property type="component" value="Unassembled WGS sequence"/>
</dbReference>
<dbReference type="GO" id="GO:0006027">
    <property type="term" value="P:glycosaminoglycan catabolic process"/>
    <property type="evidence" value="ECO:0007669"/>
    <property type="project" value="TreeGrafter"/>
</dbReference>
<dbReference type="Gene3D" id="3.40.720.10">
    <property type="entry name" value="Alkaline Phosphatase, subunit A"/>
    <property type="match status" value="1"/>
</dbReference>
<evidence type="ECO:0000256" key="1">
    <source>
        <dbReference type="ARBA" id="ARBA00008779"/>
    </source>
</evidence>
<keyword evidence="4" id="KW-1185">Reference proteome</keyword>
<organism evidence="3">
    <name type="scientific">Medioppia subpectinata</name>
    <dbReference type="NCBI Taxonomy" id="1979941"/>
    <lineage>
        <taxon>Eukaryota</taxon>
        <taxon>Metazoa</taxon>
        <taxon>Ecdysozoa</taxon>
        <taxon>Arthropoda</taxon>
        <taxon>Chelicerata</taxon>
        <taxon>Arachnida</taxon>
        <taxon>Acari</taxon>
        <taxon>Acariformes</taxon>
        <taxon>Sarcoptiformes</taxon>
        <taxon>Oribatida</taxon>
        <taxon>Brachypylina</taxon>
        <taxon>Oppioidea</taxon>
        <taxon>Oppiidae</taxon>
        <taxon>Medioppia</taxon>
    </lineage>
</organism>
<proteinExistence type="inferred from homology"/>
<dbReference type="OrthoDB" id="6504481at2759"/>
<dbReference type="GO" id="GO:0030200">
    <property type="term" value="P:heparan sulfate proteoglycan catabolic process"/>
    <property type="evidence" value="ECO:0007669"/>
    <property type="project" value="TreeGrafter"/>
</dbReference>
<name>A0A7R9QBP0_9ACAR</name>
<dbReference type="AlphaFoldDB" id="A0A7R9QBP0"/>
<reference evidence="3" key="1">
    <citation type="submission" date="2020-11" db="EMBL/GenBank/DDBJ databases">
        <authorList>
            <person name="Tran Van P."/>
        </authorList>
    </citation>
    <scope>NUCLEOTIDE SEQUENCE</scope>
</reference>
<dbReference type="EMBL" id="OC877302">
    <property type="protein sequence ID" value="CAD7639925.1"/>
    <property type="molecule type" value="Genomic_DNA"/>
</dbReference>
<evidence type="ECO:0000313" key="4">
    <source>
        <dbReference type="Proteomes" id="UP000759131"/>
    </source>
</evidence>
<gene>
    <name evidence="3" type="ORF">OSB1V03_LOCUS17972</name>
</gene>
<evidence type="ECO:0000313" key="3">
    <source>
        <dbReference type="EMBL" id="CAD7639925.1"/>
    </source>
</evidence>
<dbReference type="EMBL" id="CAJPIZ010022727">
    <property type="protein sequence ID" value="CAG2118020.1"/>
    <property type="molecule type" value="Genomic_DNA"/>
</dbReference>
<dbReference type="InterPro" id="IPR032506">
    <property type="entry name" value="SGSH_C"/>
</dbReference>
<dbReference type="GO" id="GO:0016250">
    <property type="term" value="F:N-sulfoglucosamine sulfohydrolase activity"/>
    <property type="evidence" value="ECO:0007669"/>
    <property type="project" value="TreeGrafter"/>
</dbReference>
<dbReference type="Pfam" id="PF16347">
    <property type="entry name" value="SGSH_C"/>
    <property type="match status" value="1"/>
</dbReference>
<dbReference type="InterPro" id="IPR017850">
    <property type="entry name" value="Alkaline_phosphatase_core_sf"/>
</dbReference>
<dbReference type="SUPFAM" id="SSF53649">
    <property type="entry name" value="Alkaline phosphatase-like"/>
    <property type="match status" value="1"/>
</dbReference>
<evidence type="ECO:0000259" key="2">
    <source>
        <dbReference type="Pfam" id="PF16347"/>
    </source>
</evidence>
<sequence length="198" mass="23937">MTNQVSLLDIMPTILDWFDISLPQYKLFGKKVRYTGKSLIPFTNQERHEEVRDVFGSHSWHELTMYYPMRSIRTQRYKLIHNLNHYAPYAIDEDLYLAPSFQYILNRTHQSLPIYWFKTLHQYYYRQEYELFDLKYDSIEANNIYSDMKYNNFTKMLKKRLRGWMSATGDPFICSPHSVLEDTGEYKSKPKCLPLFNH</sequence>
<feature type="domain" description="N-sulphoglucosamine sulphohydrolase C-terminal" evidence="2">
    <location>
        <begin position="109"/>
        <end position="162"/>
    </location>
</feature>
<feature type="non-terminal residue" evidence="3">
    <location>
        <position position="1"/>
    </location>
</feature>
<dbReference type="PANTHER" id="PTHR43108">
    <property type="entry name" value="N-ACETYLGLUCOSAMINE-6-SULFATASE FAMILY MEMBER"/>
    <property type="match status" value="1"/>
</dbReference>
<protein>
    <recommendedName>
        <fullName evidence="2">N-sulphoglucosamine sulphohydrolase C-terminal domain-containing protein</fullName>
    </recommendedName>
</protein>
<accession>A0A7R9QBP0</accession>
<dbReference type="PANTHER" id="PTHR43108:SF6">
    <property type="entry name" value="N-SULPHOGLUCOSAMINE SULPHOHYDROLASE"/>
    <property type="match status" value="1"/>
</dbReference>